<dbReference type="InterPro" id="IPR036249">
    <property type="entry name" value="Thioredoxin-like_sf"/>
</dbReference>
<accession>A0A165QUL7</accession>
<evidence type="ECO:0000313" key="1">
    <source>
        <dbReference type="EMBL" id="KZW04094.1"/>
    </source>
</evidence>
<dbReference type="Gene3D" id="3.40.30.10">
    <property type="entry name" value="Glutaredoxin"/>
    <property type="match status" value="1"/>
</dbReference>
<dbReference type="AlphaFoldDB" id="A0A165QUL7"/>
<dbReference type="EMBL" id="KV425882">
    <property type="protein sequence ID" value="KZW04094.1"/>
    <property type="molecule type" value="Genomic_DNA"/>
</dbReference>
<keyword evidence="2" id="KW-1185">Reference proteome</keyword>
<name>A0A165QUL7_EXIGL</name>
<dbReference type="InParanoid" id="A0A165QUL7"/>
<protein>
    <recommendedName>
        <fullName evidence="3">Sucraseferredoxin-like protein</fullName>
    </recommendedName>
</protein>
<sequence>MNRLVGWLLGATDPESVANELRQHSVPVADDPCRTCPDPCDEGHDEYPGRLFIENTTNFFGSIQPLRRQVIISTGKYDWPKKIEQESGTLGQLLSAANDRLLKTSKVVTSEAPRTGTFDSSKSARLSILNGSHKTVAHDDDRETVLVFPDFKAVVGARADSADVETLWRHALDPAVGVTGTADDDVQRPLRSYILPYACVILLCSHKRRDNRCGITAPKLEEALRTELTHAGWEVHTELEHLDDVSACIESIHGSDSERERAVQGQLQAAGAQRRALILGVSHVGGHKWAGNVQIFNPQGAGVYYGRVTPHEVPAIVKSTILDGKLLPQILRGAMNVERVPGKTLLDW</sequence>
<dbReference type="PANTHER" id="PTHR31902">
    <property type="entry name" value="ACTIN PATCHES DISTAL PROTEIN 1"/>
    <property type="match status" value="1"/>
</dbReference>
<dbReference type="OrthoDB" id="10253744at2759"/>
<dbReference type="Pfam" id="PF06999">
    <property type="entry name" value="Suc_Fer-like"/>
    <property type="match status" value="1"/>
</dbReference>
<reference evidence="1 2" key="1">
    <citation type="journal article" date="2016" name="Mol. Biol. Evol.">
        <title>Comparative Genomics of Early-Diverging Mushroom-Forming Fungi Provides Insights into the Origins of Lignocellulose Decay Capabilities.</title>
        <authorList>
            <person name="Nagy L.G."/>
            <person name="Riley R."/>
            <person name="Tritt A."/>
            <person name="Adam C."/>
            <person name="Daum C."/>
            <person name="Floudas D."/>
            <person name="Sun H."/>
            <person name="Yadav J.S."/>
            <person name="Pangilinan J."/>
            <person name="Larsson K.H."/>
            <person name="Matsuura K."/>
            <person name="Barry K."/>
            <person name="Labutti K."/>
            <person name="Kuo R."/>
            <person name="Ohm R.A."/>
            <person name="Bhattacharya S.S."/>
            <person name="Shirouzu T."/>
            <person name="Yoshinaga Y."/>
            <person name="Martin F.M."/>
            <person name="Grigoriev I.V."/>
            <person name="Hibbett D.S."/>
        </authorList>
    </citation>
    <scope>NUCLEOTIDE SEQUENCE [LARGE SCALE GENOMIC DNA]</scope>
    <source>
        <strain evidence="1 2">HHB12029</strain>
    </source>
</reference>
<dbReference type="Proteomes" id="UP000077266">
    <property type="component" value="Unassembled WGS sequence"/>
</dbReference>
<evidence type="ECO:0008006" key="3">
    <source>
        <dbReference type="Google" id="ProtNLM"/>
    </source>
</evidence>
<evidence type="ECO:0000313" key="2">
    <source>
        <dbReference type="Proteomes" id="UP000077266"/>
    </source>
</evidence>
<dbReference type="STRING" id="1314781.A0A165QUL7"/>
<dbReference type="SUPFAM" id="SSF52833">
    <property type="entry name" value="Thioredoxin-like"/>
    <property type="match status" value="1"/>
</dbReference>
<dbReference type="CDD" id="cd03062">
    <property type="entry name" value="TRX_Fd_Sucrase"/>
    <property type="match status" value="1"/>
</dbReference>
<dbReference type="PANTHER" id="PTHR31902:SF14">
    <property type="entry name" value="ACTIN PATCHES DISTAL PROTEIN 1"/>
    <property type="match status" value="1"/>
</dbReference>
<organism evidence="1 2">
    <name type="scientific">Exidia glandulosa HHB12029</name>
    <dbReference type="NCBI Taxonomy" id="1314781"/>
    <lineage>
        <taxon>Eukaryota</taxon>
        <taxon>Fungi</taxon>
        <taxon>Dikarya</taxon>
        <taxon>Basidiomycota</taxon>
        <taxon>Agaricomycotina</taxon>
        <taxon>Agaricomycetes</taxon>
        <taxon>Auriculariales</taxon>
        <taxon>Exidiaceae</taxon>
        <taxon>Exidia</taxon>
    </lineage>
</organism>
<dbReference type="InterPro" id="IPR009737">
    <property type="entry name" value="Aim32/Apd1-like"/>
</dbReference>
<gene>
    <name evidence="1" type="ORF">EXIGLDRAFT_716103</name>
</gene>
<proteinExistence type="predicted"/>